<protein>
    <submittedName>
        <fullName evidence="5">Transporter substrate-binding domain-containing protein</fullName>
    </submittedName>
</protein>
<dbReference type="Proteomes" id="UP000647491">
    <property type="component" value="Unassembled WGS sequence"/>
</dbReference>
<proteinExistence type="predicted"/>
<evidence type="ECO:0000256" key="3">
    <source>
        <dbReference type="SAM" id="SignalP"/>
    </source>
</evidence>
<dbReference type="SMART" id="SM00062">
    <property type="entry name" value="PBPb"/>
    <property type="match status" value="1"/>
</dbReference>
<feature type="signal peptide" evidence="3">
    <location>
        <begin position="1"/>
        <end position="21"/>
    </location>
</feature>
<evidence type="ECO:0000313" key="5">
    <source>
        <dbReference type="EMBL" id="MBC8599086.1"/>
    </source>
</evidence>
<name>A0ABR7NSJ3_9FIRM</name>
<dbReference type="InterPro" id="IPR001638">
    <property type="entry name" value="Solute-binding_3/MltF_N"/>
</dbReference>
<dbReference type="Gene3D" id="3.40.190.10">
    <property type="entry name" value="Periplasmic binding protein-like II"/>
    <property type="match status" value="2"/>
</dbReference>
<dbReference type="PANTHER" id="PTHR35936:SF17">
    <property type="entry name" value="ARGININE-BINDING EXTRACELLULAR PROTEIN ARTP"/>
    <property type="match status" value="1"/>
</dbReference>
<evidence type="ECO:0000259" key="4">
    <source>
        <dbReference type="SMART" id="SM00062"/>
    </source>
</evidence>
<organism evidence="5 6">
    <name type="scientific">Enterocloster hominis</name>
    <name type="common">ex Liu et al. 2021</name>
    <dbReference type="NCBI Taxonomy" id="2763663"/>
    <lineage>
        <taxon>Bacteria</taxon>
        <taxon>Bacillati</taxon>
        <taxon>Bacillota</taxon>
        <taxon>Clostridia</taxon>
        <taxon>Lachnospirales</taxon>
        <taxon>Lachnospiraceae</taxon>
        <taxon>Enterocloster</taxon>
    </lineage>
</organism>
<evidence type="ECO:0000256" key="1">
    <source>
        <dbReference type="ARBA" id="ARBA00022729"/>
    </source>
</evidence>
<evidence type="ECO:0000256" key="2">
    <source>
        <dbReference type="SAM" id="MobiDB-lite"/>
    </source>
</evidence>
<dbReference type="EMBL" id="JACRTJ010000016">
    <property type="protein sequence ID" value="MBC8599086.1"/>
    <property type="molecule type" value="Genomic_DNA"/>
</dbReference>
<keyword evidence="1 3" id="KW-0732">Signal</keyword>
<dbReference type="PROSITE" id="PS51257">
    <property type="entry name" value="PROKAR_LIPOPROTEIN"/>
    <property type="match status" value="1"/>
</dbReference>
<feature type="compositionally biased region" description="Basic and acidic residues" evidence="2">
    <location>
        <begin position="36"/>
        <end position="46"/>
    </location>
</feature>
<feature type="domain" description="Solute-binding protein family 3/N-terminal" evidence="4">
    <location>
        <begin position="90"/>
        <end position="316"/>
    </location>
</feature>
<feature type="region of interest" description="Disordered" evidence="2">
    <location>
        <begin position="35"/>
        <end position="72"/>
    </location>
</feature>
<dbReference type="PANTHER" id="PTHR35936">
    <property type="entry name" value="MEMBRANE-BOUND LYTIC MUREIN TRANSGLYCOSYLASE F"/>
    <property type="match status" value="1"/>
</dbReference>
<gene>
    <name evidence="5" type="ORF">H8708_07555</name>
</gene>
<comment type="caution">
    <text evidence="5">The sequence shown here is derived from an EMBL/GenBank/DDBJ whole genome shotgun (WGS) entry which is preliminary data.</text>
</comment>
<accession>A0ABR7NSJ3</accession>
<evidence type="ECO:0000313" key="6">
    <source>
        <dbReference type="Proteomes" id="UP000647491"/>
    </source>
</evidence>
<keyword evidence="6" id="KW-1185">Reference proteome</keyword>
<feature type="chain" id="PRO_5046894821" evidence="3">
    <location>
        <begin position="22"/>
        <end position="328"/>
    </location>
</feature>
<sequence>MKHKIKKRGIIMKKHVFVAMAAMISMAWMTGCSGGESKETAADTKAESFGTAAAAEETEKAGDGSEAEATVSAVDVDPESRLGKILASGKITMGTAPDFAPMEFKNVGAKGVEYVGSDIELGKYIAEKLGVELEIKAMEFSAIQQGLASGTIDMGISGFAYTEERAETLGLSDRYNIQSEDKGHTLLVLKEDAASYKTAEDFSGKKVVAQNASLQQSLVTEQLPSDIQFQPVTAITDGVLMLTTGKADALAVSYDNGEMLMKSYPEIAMTEFKFDHSDEGNVIAVKKGEDELLEALNGIIAEVNESGLYSQWTEEARALAESLGIEMK</sequence>
<reference evidence="5 6" key="1">
    <citation type="submission" date="2020-08" db="EMBL/GenBank/DDBJ databases">
        <title>Genome public.</title>
        <authorList>
            <person name="Liu C."/>
            <person name="Sun Q."/>
        </authorList>
    </citation>
    <scope>NUCLEOTIDE SEQUENCE [LARGE SCALE GENOMIC DNA]</scope>
    <source>
        <strain evidence="5 6">BX10</strain>
    </source>
</reference>
<dbReference type="SUPFAM" id="SSF53850">
    <property type="entry name" value="Periplasmic binding protein-like II"/>
    <property type="match status" value="1"/>
</dbReference>
<dbReference type="Pfam" id="PF00497">
    <property type="entry name" value="SBP_bac_3"/>
    <property type="match status" value="1"/>
</dbReference>